<dbReference type="AlphaFoldDB" id="A0A2S0MAV7"/>
<dbReference type="RefSeq" id="WP_106701333.1">
    <property type="nucleotide sequence ID" value="NZ_CP027666.1"/>
</dbReference>
<dbReference type="Proteomes" id="UP000239709">
    <property type="component" value="Chromosome"/>
</dbReference>
<dbReference type="SUPFAM" id="SSF161266">
    <property type="entry name" value="Gam-like"/>
    <property type="match status" value="1"/>
</dbReference>
<organism evidence="1 3">
    <name type="scientific">Ottowia oryzae</name>
    <dbReference type="NCBI Taxonomy" id="2109914"/>
    <lineage>
        <taxon>Bacteria</taxon>
        <taxon>Pseudomonadati</taxon>
        <taxon>Pseudomonadota</taxon>
        <taxon>Betaproteobacteria</taxon>
        <taxon>Burkholderiales</taxon>
        <taxon>Comamonadaceae</taxon>
        <taxon>Ottowia</taxon>
    </lineage>
</organism>
<name>A0A2S0MAV7_9BURK</name>
<dbReference type="EMBL" id="CP027666">
    <property type="protein sequence ID" value="AVO33673.1"/>
    <property type="molecule type" value="Genomic_DNA"/>
</dbReference>
<keyword evidence="3" id="KW-1185">Reference proteome</keyword>
<proteinExistence type="predicted"/>
<evidence type="ECO:0000313" key="1">
    <source>
        <dbReference type="EMBL" id="AVO33034.1"/>
    </source>
</evidence>
<evidence type="ECO:0000313" key="3">
    <source>
        <dbReference type="Proteomes" id="UP000239709"/>
    </source>
</evidence>
<protein>
    <submittedName>
        <fullName evidence="1">Uncharacterized protein</fullName>
    </submittedName>
</protein>
<reference evidence="1 3" key="1">
    <citation type="submission" date="2018-03" db="EMBL/GenBank/DDBJ databases">
        <title>Genome sequencing of Ottowia sp.</title>
        <authorList>
            <person name="Kim S.-J."/>
            <person name="Heo J."/>
            <person name="Kwon S.-W."/>
        </authorList>
    </citation>
    <scope>NUCLEOTIDE SEQUENCE [LARGE SCALE GENOMIC DNA]</scope>
    <source>
        <strain evidence="1 3">KADR8-3</strain>
    </source>
</reference>
<dbReference type="EMBL" id="CP027666">
    <property type="protein sequence ID" value="AVO33034.1"/>
    <property type="molecule type" value="Genomic_DNA"/>
</dbReference>
<dbReference type="KEGG" id="otk:C6570_01260"/>
<accession>A0A2S0MAV7</accession>
<dbReference type="OrthoDB" id="7061174at2"/>
<sequence>MTTLEEIQKRAATLSEARDKLSELLATMQAGIDVVKNENFAGIRGLARRVAKQHNDLAELIQANPALFEKPRTYVVDGLKFGLQKQKGSLSWDDDEKLCQRLRSLARSGALTPEQVTLCIRTKETPVAAALEKLDANIIKRLGITVAADTDATLIKSVDSEIEKAVNAVIREATKDANAEVTP</sequence>
<dbReference type="KEGG" id="otk:C6570_04935"/>
<gene>
    <name evidence="1" type="ORF">C6570_01260</name>
    <name evidence="2" type="ORF">C6570_04935</name>
</gene>
<evidence type="ECO:0000313" key="2">
    <source>
        <dbReference type="EMBL" id="AVO33673.1"/>
    </source>
</evidence>